<evidence type="ECO:0000313" key="3">
    <source>
        <dbReference type="Proteomes" id="UP000184114"/>
    </source>
</evidence>
<evidence type="ECO:0000313" key="2">
    <source>
        <dbReference type="EMBL" id="SHF11093.1"/>
    </source>
</evidence>
<evidence type="ECO:0000256" key="1">
    <source>
        <dbReference type="SAM" id="Phobius"/>
    </source>
</evidence>
<gene>
    <name evidence="2" type="ORF">SAMN02745784_02846</name>
</gene>
<dbReference type="EMBL" id="FQTY01000020">
    <property type="protein sequence ID" value="SHF11093.1"/>
    <property type="molecule type" value="Genomic_DNA"/>
</dbReference>
<keyword evidence="1" id="KW-0472">Membrane</keyword>
<keyword evidence="3" id="KW-1185">Reference proteome</keyword>
<keyword evidence="1" id="KW-0812">Transmembrane</keyword>
<dbReference type="RefSeq" id="WP_072977493.1">
    <property type="nucleotide sequence ID" value="NZ_FQTY01000020.1"/>
</dbReference>
<protein>
    <submittedName>
        <fullName evidence="2">Uncharacterized protein</fullName>
    </submittedName>
</protein>
<feature type="transmembrane region" description="Helical" evidence="1">
    <location>
        <begin position="46"/>
        <end position="69"/>
    </location>
</feature>
<feature type="transmembrane region" description="Helical" evidence="1">
    <location>
        <begin position="6"/>
        <end position="25"/>
    </location>
</feature>
<organism evidence="2 3">
    <name type="scientific">Tissierella praeacuta DSM 18095</name>
    <dbReference type="NCBI Taxonomy" id="1123404"/>
    <lineage>
        <taxon>Bacteria</taxon>
        <taxon>Bacillati</taxon>
        <taxon>Bacillota</taxon>
        <taxon>Tissierellia</taxon>
        <taxon>Tissierellales</taxon>
        <taxon>Tissierellaceae</taxon>
        <taxon>Tissierella</taxon>
    </lineage>
</organism>
<dbReference type="Proteomes" id="UP000184114">
    <property type="component" value="Unassembled WGS sequence"/>
</dbReference>
<accession>A0A1M4YZ42</accession>
<name>A0A1M4YZ42_9FIRM</name>
<keyword evidence="1" id="KW-1133">Transmembrane helix</keyword>
<proteinExistence type="predicted"/>
<sequence length="83" mass="9847">MEFLVVIKNILLSIGIISFTFFYRYTLDKKFNISYNEATLETWKQGLLLTIFFMLSIVILFFVISYILIPNDLTIDDIRLIKK</sequence>
<reference evidence="3" key="1">
    <citation type="submission" date="2016-11" db="EMBL/GenBank/DDBJ databases">
        <authorList>
            <person name="Varghese N."/>
            <person name="Submissions S."/>
        </authorList>
    </citation>
    <scope>NUCLEOTIDE SEQUENCE [LARGE SCALE GENOMIC DNA]</scope>
    <source>
        <strain evidence="3">DSM 18095</strain>
    </source>
</reference>
<dbReference type="AlphaFoldDB" id="A0A1M4YZ42"/>